<dbReference type="AlphaFoldDB" id="A0A0C1R3M6"/>
<dbReference type="RefSeq" id="WP_052267931.1">
    <property type="nucleotide sequence ID" value="NZ_AYSO01000012.1"/>
</dbReference>
<organism evidence="2 3">
    <name type="scientific">Clostridium argentinense CDC 2741</name>
    <dbReference type="NCBI Taxonomy" id="1418104"/>
    <lineage>
        <taxon>Bacteria</taxon>
        <taxon>Bacillati</taxon>
        <taxon>Bacillota</taxon>
        <taxon>Clostridia</taxon>
        <taxon>Eubacteriales</taxon>
        <taxon>Clostridiaceae</taxon>
        <taxon>Clostridium</taxon>
    </lineage>
</organism>
<protein>
    <recommendedName>
        <fullName evidence="4">Prepilin-type N-terminal cleavage/methylation domain protein</fullName>
    </recommendedName>
</protein>
<dbReference type="InterPro" id="IPR012902">
    <property type="entry name" value="N_methyl_site"/>
</dbReference>
<feature type="transmembrane region" description="Helical" evidence="1">
    <location>
        <begin position="12"/>
        <end position="31"/>
    </location>
</feature>
<keyword evidence="1" id="KW-1133">Transmembrane helix</keyword>
<dbReference type="Pfam" id="PF07963">
    <property type="entry name" value="N_methyl"/>
    <property type="match status" value="1"/>
</dbReference>
<gene>
    <name evidence="2" type="ORF">U732_3843</name>
</gene>
<evidence type="ECO:0008006" key="4">
    <source>
        <dbReference type="Google" id="ProtNLM"/>
    </source>
</evidence>
<comment type="caution">
    <text evidence="2">The sequence shown here is derived from an EMBL/GenBank/DDBJ whole genome shotgun (WGS) entry which is preliminary data.</text>
</comment>
<dbReference type="SUPFAM" id="SSF54523">
    <property type="entry name" value="Pili subunits"/>
    <property type="match status" value="1"/>
</dbReference>
<dbReference type="EMBL" id="AYSO01000012">
    <property type="protein sequence ID" value="KIE48142.1"/>
    <property type="molecule type" value="Genomic_DNA"/>
</dbReference>
<evidence type="ECO:0000313" key="2">
    <source>
        <dbReference type="EMBL" id="KIE48142.1"/>
    </source>
</evidence>
<dbReference type="Proteomes" id="UP000031366">
    <property type="component" value="Unassembled WGS sequence"/>
</dbReference>
<name>A0A0C1R3M6_9CLOT</name>
<accession>A0A0C1R3M6</accession>
<reference evidence="2 3" key="1">
    <citation type="journal article" date="2015" name="Infect. Genet. Evol.">
        <title>Genomic sequences of six botulinum neurotoxin-producing strains representing three clostridial species illustrate the mobility and diversity of botulinum neurotoxin genes.</title>
        <authorList>
            <person name="Smith T.J."/>
            <person name="Hill K.K."/>
            <person name="Xie G."/>
            <person name="Foley B.T."/>
            <person name="Williamson C.H."/>
            <person name="Foster J.T."/>
            <person name="Johnson S.L."/>
            <person name="Chertkov O."/>
            <person name="Teshima H."/>
            <person name="Gibbons H.S."/>
            <person name="Johnsky L.A."/>
            <person name="Karavis M.A."/>
            <person name="Smith L.A."/>
        </authorList>
    </citation>
    <scope>NUCLEOTIDE SEQUENCE [LARGE SCALE GENOMIC DNA]</scope>
    <source>
        <strain evidence="2 3">CDC 2741</strain>
    </source>
</reference>
<dbReference type="NCBIfam" id="TIGR02532">
    <property type="entry name" value="IV_pilin_GFxxxE"/>
    <property type="match status" value="1"/>
</dbReference>
<dbReference type="PANTHER" id="PTHR30093">
    <property type="entry name" value="GENERAL SECRETION PATHWAY PROTEIN G"/>
    <property type="match status" value="1"/>
</dbReference>
<sequence>MSYSKKKRGGFTLIEIIVVIAIIAILAFIAVPKFGNIQENAKQKADVATAKNIAMAINTELSKGKSPLQINETVVKQYFNNEEIKQQALVNNSLPNKFSIHIKSDGEIFIFTGTRQVYPNFKNDTEVSEGKDIKIFEIACN</sequence>
<keyword evidence="3" id="KW-1185">Reference proteome</keyword>
<evidence type="ECO:0000256" key="1">
    <source>
        <dbReference type="SAM" id="Phobius"/>
    </source>
</evidence>
<dbReference type="InterPro" id="IPR045584">
    <property type="entry name" value="Pilin-like"/>
</dbReference>
<dbReference type="Gene3D" id="3.30.700.10">
    <property type="entry name" value="Glycoprotein, Type 4 Pilin"/>
    <property type="match status" value="1"/>
</dbReference>
<proteinExistence type="predicted"/>
<evidence type="ECO:0000313" key="3">
    <source>
        <dbReference type="Proteomes" id="UP000031366"/>
    </source>
</evidence>
<dbReference type="PROSITE" id="PS00409">
    <property type="entry name" value="PROKAR_NTER_METHYL"/>
    <property type="match status" value="1"/>
</dbReference>
<keyword evidence="1" id="KW-0812">Transmembrane</keyword>
<keyword evidence="1" id="KW-0472">Membrane</keyword>
<dbReference type="OrthoDB" id="74867at1485"/>